<dbReference type="Gene3D" id="1.10.730.20">
    <property type="match status" value="1"/>
</dbReference>
<keyword evidence="1" id="KW-0436">Ligase</keyword>
<evidence type="ECO:0000256" key="6">
    <source>
        <dbReference type="ARBA" id="ARBA00023146"/>
    </source>
</evidence>
<sequence>MTPAAHTKCERCWHHREDVGRNAKYDDLCGRCVTNVEGPGEARAYA</sequence>
<evidence type="ECO:0000256" key="2">
    <source>
        <dbReference type="ARBA" id="ARBA00022723"/>
    </source>
</evidence>
<proteinExistence type="predicted"/>
<keyword evidence="2" id="KW-0479">Metal-binding</keyword>
<comment type="caution">
    <text evidence="8">The sequence shown here is derived from an EMBL/GenBank/DDBJ whole genome shotgun (WGS) entry which is preliminary data.</text>
</comment>
<reference evidence="8 9" key="1">
    <citation type="journal article" date="2018" name="Nat. Biotechnol.">
        <title>A standardized bacterial taxonomy based on genome phylogeny substantially revises the tree of life.</title>
        <authorList>
            <person name="Parks D.H."/>
            <person name="Chuvochina M."/>
            <person name="Waite D.W."/>
            <person name="Rinke C."/>
            <person name="Skarshewski A."/>
            <person name="Chaumeil P.A."/>
            <person name="Hugenholtz P."/>
        </authorList>
    </citation>
    <scope>NUCLEOTIDE SEQUENCE [LARGE SCALE GENOMIC DNA]</scope>
    <source>
        <strain evidence="8">UBA9380</strain>
    </source>
</reference>
<dbReference type="Proteomes" id="UP000263489">
    <property type="component" value="Unassembled WGS sequence"/>
</dbReference>
<evidence type="ECO:0000256" key="4">
    <source>
        <dbReference type="ARBA" id="ARBA00022833"/>
    </source>
</evidence>
<keyword evidence="4" id="KW-0862">Zinc</keyword>
<dbReference type="InterPro" id="IPR009080">
    <property type="entry name" value="tRNAsynth_Ia_anticodon-bd"/>
</dbReference>
<dbReference type="InterPro" id="IPR010663">
    <property type="entry name" value="Znf_FPG/IleRS"/>
</dbReference>
<organism evidence="8 9">
    <name type="scientific">Marinobacter adhaerens</name>
    <dbReference type="NCBI Taxonomy" id="1033846"/>
    <lineage>
        <taxon>Bacteria</taxon>
        <taxon>Pseudomonadati</taxon>
        <taxon>Pseudomonadota</taxon>
        <taxon>Gammaproteobacteria</taxon>
        <taxon>Pseudomonadales</taxon>
        <taxon>Marinobacteraceae</taxon>
        <taxon>Marinobacter</taxon>
    </lineage>
</organism>
<gene>
    <name evidence="8" type="ORF">DC045_02490</name>
</gene>
<name>A0A352IP14_9GAMM</name>
<dbReference type="SUPFAM" id="SSF47323">
    <property type="entry name" value="Anticodon-binding domain of a subclass of class I aminoacyl-tRNA synthetases"/>
    <property type="match status" value="1"/>
</dbReference>
<feature type="domain" description="Zinc finger FPG/IleRS-type" evidence="7">
    <location>
        <begin position="8"/>
        <end position="34"/>
    </location>
</feature>
<keyword evidence="5" id="KW-0067">ATP-binding</keyword>
<evidence type="ECO:0000313" key="9">
    <source>
        <dbReference type="Proteomes" id="UP000263489"/>
    </source>
</evidence>
<dbReference type="GO" id="GO:0005524">
    <property type="term" value="F:ATP binding"/>
    <property type="evidence" value="ECO:0007669"/>
    <property type="project" value="UniProtKB-KW"/>
</dbReference>
<evidence type="ECO:0000256" key="3">
    <source>
        <dbReference type="ARBA" id="ARBA00022741"/>
    </source>
</evidence>
<evidence type="ECO:0000313" key="8">
    <source>
        <dbReference type="EMBL" id="HBC33197.1"/>
    </source>
</evidence>
<dbReference type="Pfam" id="PF06827">
    <property type="entry name" value="zf-FPG_IleRS"/>
    <property type="match status" value="1"/>
</dbReference>
<evidence type="ECO:0000256" key="5">
    <source>
        <dbReference type="ARBA" id="ARBA00022840"/>
    </source>
</evidence>
<dbReference type="GO" id="GO:0046872">
    <property type="term" value="F:metal ion binding"/>
    <property type="evidence" value="ECO:0007669"/>
    <property type="project" value="UniProtKB-KW"/>
</dbReference>
<dbReference type="GO" id="GO:0006418">
    <property type="term" value="P:tRNA aminoacylation for protein translation"/>
    <property type="evidence" value="ECO:0007669"/>
    <property type="project" value="InterPro"/>
</dbReference>
<evidence type="ECO:0000256" key="1">
    <source>
        <dbReference type="ARBA" id="ARBA00022598"/>
    </source>
</evidence>
<dbReference type="GO" id="GO:0004812">
    <property type="term" value="F:aminoacyl-tRNA ligase activity"/>
    <property type="evidence" value="ECO:0007669"/>
    <property type="project" value="UniProtKB-KW"/>
</dbReference>
<dbReference type="AlphaFoldDB" id="A0A352IP14"/>
<accession>A0A352IP14</accession>
<evidence type="ECO:0000259" key="7">
    <source>
        <dbReference type="Pfam" id="PF06827"/>
    </source>
</evidence>
<keyword evidence="3" id="KW-0547">Nucleotide-binding</keyword>
<dbReference type="EMBL" id="DNNA01000037">
    <property type="protein sequence ID" value="HBC33197.1"/>
    <property type="molecule type" value="Genomic_DNA"/>
</dbReference>
<protein>
    <recommendedName>
        <fullName evidence="7">Zinc finger FPG/IleRS-type domain-containing protein</fullName>
    </recommendedName>
</protein>
<keyword evidence="6" id="KW-0030">Aminoacyl-tRNA synthetase</keyword>